<dbReference type="NCBIfam" id="TIGR00487">
    <property type="entry name" value="IF-2"/>
    <property type="match status" value="1"/>
</dbReference>
<evidence type="ECO:0000256" key="5">
    <source>
        <dbReference type="ARBA" id="ARBA00022917"/>
    </source>
</evidence>
<dbReference type="InterPro" id="IPR053905">
    <property type="entry name" value="EF-G-like_DII"/>
</dbReference>
<dbReference type="GO" id="GO:0003924">
    <property type="term" value="F:GTPase activity"/>
    <property type="evidence" value="ECO:0007669"/>
    <property type="project" value="InterPro"/>
</dbReference>
<dbReference type="InterPro" id="IPR036925">
    <property type="entry name" value="TIF_IF2_dom3_sf"/>
</dbReference>
<evidence type="ECO:0000256" key="7">
    <source>
        <dbReference type="NCBIfam" id="TIGR00487"/>
    </source>
</evidence>
<proteinExistence type="inferred from homology"/>
<dbReference type="InterPro" id="IPR000178">
    <property type="entry name" value="TF_IF2_bacterial-like"/>
</dbReference>
<dbReference type="AlphaFoldDB" id="A0A1G2P9L0"/>
<evidence type="ECO:0000313" key="11">
    <source>
        <dbReference type="Proteomes" id="UP000176881"/>
    </source>
</evidence>
<dbReference type="Gene3D" id="2.40.30.10">
    <property type="entry name" value="Translation factors"/>
    <property type="match status" value="2"/>
</dbReference>
<accession>A0A1G2P9L0</accession>
<comment type="similarity">
    <text evidence="1 8">Belongs to the TRAFAC class translation factor GTPase superfamily. Classic translation factor GTPase family. IF-2 subfamily.</text>
</comment>
<keyword evidence="3 8" id="KW-0396">Initiation factor</keyword>
<evidence type="ECO:0000313" key="10">
    <source>
        <dbReference type="EMBL" id="OHA44281.1"/>
    </source>
</evidence>
<organism evidence="10 11">
    <name type="scientific">Candidatus Taylorbacteria bacterium RIFCSPLOWO2_12_FULL_47_20</name>
    <dbReference type="NCBI Taxonomy" id="1802335"/>
    <lineage>
        <taxon>Bacteria</taxon>
        <taxon>Candidatus Tayloriibacteriota</taxon>
    </lineage>
</organism>
<comment type="caution">
    <text evidence="10">The sequence shown here is derived from an EMBL/GenBank/DDBJ whole genome shotgun (WGS) entry which is preliminary data.</text>
</comment>
<keyword evidence="6" id="KW-0342">GTP-binding</keyword>
<comment type="function">
    <text evidence="8">One of the essential components for the initiation of protein synthesis. Protects formylmethionyl-tRNA from spontaneous hydrolysis and promotes its binding to the 30S ribosomal subunits. Also involved in the hydrolysis of GTP during the formation of the 70S ribosomal complex.</text>
</comment>
<evidence type="ECO:0000256" key="2">
    <source>
        <dbReference type="ARBA" id="ARBA00020675"/>
    </source>
</evidence>
<dbReference type="PRINTS" id="PR00315">
    <property type="entry name" value="ELONGATNFCT"/>
</dbReference>
<dbReference type="Pfam" id="PF22042">
    <property type="entry name" value="EF-G_D2"/>
    <property type="match status" value="1"/>
</dbReference>
<name>A0A1G2P9L0_9BACT</name>
<dbReference type="InterPro" id="IPR015760">
    <property type="entry name" value="TIF_IF2"/>
</dbReference>
<evidence type="ECO:0000256" key="1">
    <source>
        <dbReference type="ARBA" id="ARBA00007733"/>
    </source>
</evidence>
<dbReference type="Proteomes" id="UP000176881">
    <property type="component" value="Unassembled WGS sequence"/>
</dbReference>
<sequence length="500" mass="53892">MKKTSAKNLIERPPVVAVMGHIDHGKSSLLDYIRKTNVVENEAGGITQHIGAYEVHHKTQDGREKKITFLDTPGHEAFSGIRSRGAGVADVAILVVSAEEGVKPQTLEALKFIKAKNVPFLVAITKIDKPESNPERTKQSLAESEIYVEGYGGDIPSVSVSARTGEGVDDLLEIVCLVADLAELKGDEKASATGAIIETHVDPRKGISATLIVKNGTIKQGQHAVSGHATAPIRLMEDFTGKKIKEATFSSPVKIIGWNSVPPVGAQFTTFDDKKGAEEHIRLLAPLKKGESLNTNNEESEKPTFPIVAKAGSFGSLEAIEGEIRKLQEGGLPVLVLGSGIGEISERDVRMSETRPNVLIFGLGCNPSAKAKSLAERSGAKIECFEIIYELIDRIRAEAKSRMPKEPTVEITGVARILKCFSKNKNKQIVGGRVESGSLSVGSHVRIWRAEEMAGEGKIRGLQKQKNTADEVKKGSEFGAMIESETDIAPQDRVEAVIIT</sequence>
<dbReference type="Gene3D" id="3.40.50.300">
    <property type="entry name" value="P-loop containing nucleotide triphosphate hydrolases"/>
    <property type="match status" value="1"/>
</dbReference>
<dbReference type="GO" id="GO:0005525">
    <property type="term" value="F:GTP binding"/>
    <property type="evidence" value="ECO:0007669"/>
    <property type="project" value="UniProtKB-KW"/>
</dbReference>
<dbReference type="GO" id="GO:0005737">
    <property type="term" value="C:cytoplasm"/>
    <property type="evidence" value="ECO:0007669"/>
    <property type="project" value="UniProtKB-UniRule"/>
</dbReference>
<keyword evidence="4" id="KW-0547">Nucleotide-binding</keyword>
<dbReference type="Pfam" id="PF00009">
    <property type="entry name" value="GTP_EFTU"/>
    <property type="match status" value="1"/>
</dbReference>
<dbReference type="FunFam" id="3.40.50.300:FF:000019">
    <property type="entry name" value="Translation initiation factor IF-2"/>
    <property type="match status" value="1"/>
</dbReference>
<evidence type="ECO:0000256" key="3">
    <source>
        <dbReference type="ARBA" id="ARBA00022540"/>
    </source>
</evidence>
<keyword evidence="5 8" id="KW-0648">Protein biosynthesis</keyword>
<dbReference type="SUPFAM" id="SSF52156">
    <property type="entry name" value="Initiation factor IF2/eIF5b, domain 3"/>
    <property type="match status" value="1"/>
</dbReference>
<feature type="domain" description="Tr-type G" evidence="9">
    <location>
        <begin position="11"/>
        <end position="185"/>
    </location>
</feature>
<dbReference type="Pfam" id="PF11987">
    <property type="entry name" value="IF-2"/>
    <property type="match status" value="1"/>
</dbReference>
<dbReference type="SUPFAM" id="SSF52540">
    <property type="entry name" value="P-loop containing nucleoside triphosphate hydrolases"/>
    <property type="match status" value="1"/>
</dbReference>
<dbReference type="NCBIfam" id="TIGR00231">
    <property type="entry name" value="small_GTP"/>
    <property type="match status" value="1"/>
</dbReference>
<dbReference type="InterPro" id="IPR005225">
    <property type="entry name" value="Small_GTP-bd"/>
</dbReference>
<dbReference type="CDD" id="cd01887">
    <property type="entry name" value="IF2_eIF5B"/>
    <property type="match status" value="1"/>
</dbReference>
<dbReference type="InterPro" id="IPR009000">
    <property type="entry name" value="Transl_B-barrel_sf"/>
</dbReference>
<dbReference type="InterPro" id="IPR027417">
    <property type="entry name" value="P-loop_NTPase"/>
</dbReference>
<dbReference type="PROSITE" id="PS51722">
    <property type="entry name" value="G_TR_2"/>
    <property type="match status" value="1"/>
</dbReference>
<dbReference type="InterPro" id="IPR000795">
    <property type="entry name" value="T_Tr_GTP-bd_dom"/>
</dbReference>
<evidence type="ECO:0000256" key="4">
    <source>
        <dbReference type="ARBA" id="ARBA00022741"/>
    </source>
</evidence>
<dbReference type="InterPro" id="IPR023115">
    <property type="entry name" value="TIF_IF2_dom3"/>
</dbReference>
<reference evidence="10 11" key="1">
    <citation type="journal article" date="2016" name="Nat. Commun.">
        <title>Thousands of microbial genomes shed light on interconnected biogeochemical processes in an aquifer system.</title>
        <authorList>
            <person name="Anantharaman K."/>
            <person name="Brown C.T."/>
            <person name="Hug L.A."/>
            <person name="Sharon I."/>
            <person name="Castelle C.J."/>
            <person name="Probst A.J."/>
            <person name="Thomas B.C."/>
            <person name="Singh A."/>
            <person name="Wilkins M.J."/>
            <person name="Karaoz U."/>
            <person name="Brodie E.L."/>
            <person name="Williams K.H."/>
            <person name="Hubbard S.S."/>
            <person name="Banfield J.F."/>
        </authorList>
    </citation>
    <scope>NUCLEOTIDE SEQUENCE [LARGE SCALE GENOMIC DNA]</scope>
</reference>
<gene>
    <name evidence="10" type="ORF">A3G59_02550</name>
</gene>
<dbReference type="EMBL" id="MHSN01000031">
    <property type="protein sequence ID" value="OHA44281.1"/>
    <property type="molecule type" value="Genomic_DNA"/>
</dbReference>
<dbReference type="PANTHER" id="PTHR43381:SF5">
    <property type="entry name" value="TR-TYPE G DOMAIN-CONTAINING PROTEIN"/>
    <property type="match status" value="1"/>
</dbReference>
<dbReference type="SUPFAM" id="SSF50447">
    <property type="entry name" value="Translation proteins"/>
    <property type="match status" value="2"/>
</dbReference>
<dbReference type="GO" id="GO:0003743">
    <property type="term" value="F:translation initiation factor activity"/>
    <property type="evidence" value="ECO:0007669"/>
    <property type="project" value="UniProtKB-UniRule"/>
</dbReference>
<dbReference type="STRING" id="1802335.A3G59_02550"/>
<evidence type="ECO:0000256" key="8">
    <source>
        <dbReference type="RuleBase" id="RU000644"/>
    </source>
</evidence>
<dbReference type="Gene3D" id="3.40.50.10050">
    <property type="entry name" value="Translation initiation factor IF- 2, domain 3"/>
    <property type="match status" value="1"/>
</dbReference>
<evidence type="ECO:0000259" key="9">
    <source>
        <dbReference type="PROSITE" id="PS51722"/>
    </source>
</evidence>
<protein>
    <recommendedName>
        <fullName evidence="2 7">Translation initiation factor IF-2</fullName>
    </recommendedName>
</protein>
<dbReference type="PANTHER" id="PTHR43381">
    <property type="entry name" value="TRANSLATION INITIATION FACTOR IF-2-RELATED"/>
    <property type="match status" value="1"/>
</dbReference>
<evidence type="ECO:0000256" key="6">
    <source>
        <dbReference type="ARBA" id="ARBA00023134"/>
    </source>
</evidence>